<dbReference type="InterPro" id="IPR013096">
    <property type="entry name" value="Cupin_2"/>
</dbReference>
<dbReference type="InterPro" id="IPR001387">
    <property type="entry name" value="Cro/C1-type_HTH"/>
</dbReference>
<dbReference type="SUPFAM" id="SSF47413">
    <property type="entry name" value="lambda repressor-like DNA-binding domains"/>
    <property type="match status" value="1"/>
</dbReference>
<dbReference type="RefSeq" id="WP_269421689.1">
    <property type="nucleotide sequence ID" value="NZ_JAPWGY010000001.1"/>
</dbReference>
<keyword evidence="4" id="KW-1185">Reference proteome</keyword>
<sequence length="199" mass="21937">MARPKAENTLEEESVTLGQQIRDLRKAKRMSVTNLAEKIGKSVGYISQIERGISAVSIPILNKISEALEVQNSWFFHGTAVADPTEQAHVVRKQNRRKLNFTGTGMVEELLSPDLGGDVEMIMGTFQPGAATGEIQIAREVVEESGYVVSGTIIVEIADKSFTLHAGDSFKINRGEFHRTHNPGPEVAEVIWIMSPPFY</sequence>
<evidence type="ECO:0000256" key="1">
    <source>
        <dbReference type="ARBA" id="ARBA00023125"/>
    </source>
</evidence>
<dbReference type="CDD" id="cd02209">
    <property type="entry name" value="cupin_XRE_C"/>
    <property type="match status" value="1"/>
</dbReference>
<dbReference type="Proteomes" id="UP001069802">
    <property type="component" value="Unassembled WGS sequence"/>
</dbReference>
<evidence type="ECO:0000313" key="3">
    <source>
        <dbReference type="EMBL" id="MCZ4279483.1"/>
    </source>
</evidence>
<dbReference type="Gene3D" id="2.60.120.10">
    <property type="entry name" value="Jelly Rolls"/>
    <property type="match status" value="1"/>
</dbReference>
<proteinExistence type="predicted"/>
<dbReference type="PANTHER" id="PTHR46797:SF2">
    <property type="entry name" value="TRANSCRIPTIONAL REGULATOR"/>
    <property type="match status" value="1"/>
</dbReference>
<feature type="domain" description="HTH cro/C1-type" evidence="2">
    <location>
        <begin position="21"/>
        <end position="75"/>
    </location>
</feature>
<comment type="caution">
    <text evidence="3">The sequence shown here is derived from an EMBL/GenBank/DDBJ whole genome shotgun (WGS) entry which is preliminary data.</text>
</comment>
<dbReference type="InterPro" id="IPR010982">
    <property type="entry name" value="Lambda_DNA-bd_dom_sf"/>
</dbReference>
<dbReference type="Pfam" id="PF01381">
    <property type="entry name" value="HTH_3"/>
    <property type="match status" value="1"/>
</dbReference>
<organism evidence="3 4">
    <name type="scientific">Kiloniella laminariae</name>
    <dbReference type="NCBI Taxonomy" id="454162"/>
    <lineage>
        <taxon>Bacteria</taxon>
        <taxon>Pseudomonadati</taxon>
        <taxon>Pseudomonadota</taxon>
        <taxon>Alphaproteobacteria</taxon>
        <taxon>Rhodospirillales</taxon>
        <taxon>Kiloniellaceae</taxon>
        <taxon>Kiloniella</taxon>
    </lineage>
</organism>
<dbReference type="Gene3D" id="1.10.260.40">
    <property type="entry name" value="lambda repressor-like DNA-binding domains"/>
    <property type="match status" value="1"/>
</dbReference>
<dbReference type="SMART" id="SM00530">
    <property type="entry name" value="HTH_XRE"/>
    <property type="match status" value="1"/>
</dbReference>
<keyword evidence="1" id="KW-0238">DNA-binding</keyword>
<dbReference type="CDD" id="cd00093">
    <property type="entry name" value="HTH_XRE"/>
    <property type="match status" value="1"/>
</dbReference>
<dbReference type="PANTHER" id="PTHR46797">
    <property type="entry name" value="HTH-TYPE TRANSCRIPTIONAL REGULATOR"/>
    <property type="match status" value="1"/>
</dbReference>
<evidence type="ECO:0000259" key="2">
    <source>
        <dbReference type="PROSITE" id="PS50943"/>
    </source>
</evidence>
<dbReference type="Pfam" id="PF07883">
    <property type="entry name" value="Cupin_2"/>
    <property type="match status" value="1"/>
</dbReference>
<evidence type="ECO:0000313" key="4">
    <source>
        <dbReference type="Proteomes" id="UP001069802"/>
    </source>
</evidence>
<dbReference type="InterPro" id="IPR050807">
    <property type="entry name" value="TransReg_Diox_bact_type"/>
</dbReference>
<accession>A0ABT4LEG0</accession>
<gene>
    <name evidence="3" type="ORF">O4H49_01760</name>
</gene>
<dbReference type="SUPFAM" id="SSF51182">
    <property type="entry name" value="RmlC-like cupins"/>
    <property type="match status" value="1"/>
</dbReference>
<dbReference type="PROSITE" id="PS50943">
    <property type="entry name" value="HTH_CROC1"/>
    <property type="match status" value="1"/>
</dbReference>
<dbReference type="InterPro" id="IPR011051">
    <property type="entry name" value="RmlC_Cupin_sf"/>
</dbReference>
<dbReference type="EMBL" id="JAPWGY010000001">
    <property type="protein sequence ID" value="MCZ4279483.1"/>
    <property type="molecule type" value="Genomic_DNA"/>
</dbReference>
<reference evidence="3" key="1">
    <citation type="submission" date="2022-12" db="EMBL/GenBank/DDBJ databases">
        <title>Bacterial isolates from different developmental stages of Nematostella vectensis.</title>
        <authorList>
            <person name="Fraune S."/>
        </authorList>
    </citation>
    <scope>NUCLEOTIDE SEQUENCE</scope>
    <source>
        <strain evidence="3">G21630-S1</strain>
    </source>
</reference>
<protein>
    <submittedName>
        <fullName evidence="3">Cupin domain-containing protein</fullName>
    </submittedName>
</protein>
<dbReference type="InterPro" id="IPR014710">
    <property type="entry name" value="RmlC-like_jellyroll"/>
</dbReference>
<name>A0ABT4LEG0_9PROT</name>